<accession>A0ABV1EHY5</accession>
<keyword evidence="3" id="KW-1185">Reference proteome</keyword>
<comment type="caution">
    <text evidence="2">The sequence shown here is derived from an EMBL/GenBank/DDBJ whole genome shotgun (WGS) entry which is preliminary data.</text>
</comment>
<evidence type="ECO:0000313" key="2">
    <source>
        <dbReference type="EMBL" id="MEQ2454204.1"/>
    </source>
</evidence>
<gene>
    <name evidence="2" type="ORF">AAAT04_09155</name>
</gene>
<evidence type="ECO:0000259" key="1">
    <source>
        <dbReference type="Pfam" id="PF04432"/>
    </source>
</evidence>
<name>A0ABV1EHY5_9FIRM</name>
<dbReference type="Pfam" id="PF04432">
    <property type="entry name" value="FrhB_FdhB_C"/>
    <property type="match status" value="1"/>
</dbReference>
<dbReference type="EMBL" id="JBBNFM010000005">
    <property type="protein sequence ID" value="MEQ2454204.1"/>
    <property type="molecule type" value="Genomic_DNA"/>
</dbReference>
<dbReference type="PANTHER" id="PTHR43193">
    <property type="match status" value="1"/>
</dbReference>
<sequence>MKPEKVYACYNINKDLRLNSSSGAVFSSLAEYVLNKQGVVYGVAMSEDCYSAEFIAVTDEVGMARLRGSKYLQAKIGNTFKSVKRNLIAGRHVLFTGTGCQVNGLKNFLERDYDNLICVDVICHGAPSPALWKKYAEYQEKKNGGKLRDINFRCKDDGWVDFGMKEMLKNIPQSEEKKLYISRDKDPYMQMFLRDYCLRPSCYECAAKEERKSDLTIADFWGIKDVAPEMNDGLGTSLVLIRTKKGQEIFNYISCEMKLKEVTYEAGVKGNPAEYKSCIRPSQRDTFFDDMYTMSFEELEEKYAAPIKYSLKTRVKRKVKKIMKSMLRVIGGAESNLEYGLLFVFRV</sequence>
<dbReference type="PANTHER" id="PTHR43193:SF2">
    <property type="entry name" value="POLYFERREDOXIN PROTEIN FWDF"/>
    <property type="match status" value="1"/>
</dbReference>
<dbReference type="InterPro" id="IPR007525">
    <property type="entry name" value="FrhB_FdhB_C"/>
</dbReference>
<dbReference type="RefSeq" id="WP_008401408.1">
    <property type="nucleotide sequence ID" value="NZ_JBBNFM010000005.1"/>
</dbReference>
<organism evidence="2 3">
    <name type="scientific">Coprococcus ammoniilyticus</name>
    <dbReference type="NCBI Taxonomy" id="2981785"/>
    <lineage>
        <taxon>Bacteria</taxon>
        <taxon>Bacillati</taxon>
        <taxon>Bacillota</taxon>
        <taxon>Clostridia</taxon>
        <taxon>Lachnospirales</taxon>
        <taxon>Lachnospiraceae</taxon>
        <taxon>Coprococcus</taxon>
    </lineage>
</organism>
<dbReference type="InterPro" id="IPR052977">
    <property type="entry name" value="Polyferredoxin-like_ET"/>
</dbReference>
<feature type="domain" description="Coenzyme F420 hydrogenase/dehydrogenase beta subunit C-terminal" evidence="1">
    <location>
        <begin position="91"/>
        <end position="260"/>
    </location>
</feature>
<proteinExistence type="predicted"/>
<protein>
    <submittedName>
        <fullName evidence="2">Coenzyme F420 hydrogenase/dehydrogenase, beta subunit C-terminal domain</fullName>
    </submittedName>
</protein>
<evidence type="ECO:0000313" key="3">
    <source>
        <dbReference type="Proteomes" id="UP001482186"/>
    </source>
</evidence>
<dbReference type="Proteomes" id="UP001482186">
    <property type="component" value="Unassembled WGS sequence"/>
</dbReference>
<reference evidence="2 3" key="1">
    <citation type="submission" date="2024-04" db="EMBL/GenBank/DDBJ databases">
        <title>Human intestinal bacterial collection.</title>
        <authorList>
            <person name="Pauvert C."/>
            <person name="Hitch T.C.A."/>
            <person name="Clavel T."/>
        </authorList>
    </citation>
    <scope>NUCLEOTIDE SEQUENCE [LARGE SCALE GENOMIC DNA]</scope>
    <source>
        <strain evidence="2 3">CLA-AA-H141</strain>
    </source>
</reference>